<dbReference type="Pfam" id="PF07195">
    <property type="entry name" value="FliD_C"/>
    <property type="match status" value="1"/>
</dbReference>
<feature type="coiled-coil region" evidence="5">
    <location>
        <begin position="397"/>
        <end position="438"/>
    </location>
</feature>
<dbReference type="Pfam" id="PF02465">
    <property type="entry name" value="FliD_N"/>
    <property type="match status" value="1"/>
</dbReference>
<evidence type="ECO:0000256" key="5">
    <source>
        <dbReference type="RuleBase" id="RU362066"/>
    </source>
</evidence>
<dbReference type="InterPro" id="IPR010809">
    <property type="entry name" value="FliD_C"/>
</dbReference>
<dbReference type="Proteomes" id="UP000016543">
    <property type="component" value="Unassembled WGS sequence"/>
</dbReference>
<keyword evidence="3 5" id="KW-0175">Coiled coil</keyword>
<comment type="caution">
    <text evidence="8">The sequence shown here is derived from an EMBL/GenBank/DDBJ whole genome shotgun (WGS) entry which is preliminary data.</text>
</comment>
<dbReference type="InterPro" id="IPR003481">
    <property type="entry name" value="FliD_N"/>
</dbReference>
<reference evidence="8 9" key="1">
    <citation type="submission" date="2006-01" db="EMBL/GenBank/DDBJ databases">
        <authorList>
            <person name="Brettar I."/>
            <person name="Hofle M."/>
            <person name="Ferriera S."/>
            <person name="Johnson J."/>
            <person name="Kravitz S."/>
            <person name="Halpern A."/>
            <person name="Remington K."/>
            <person name="Beeson K."/>
            <person name="Tran B."/>
            <person name="Rogers Y.-H."/>
            <person name="Friedman R."/>
            <person name="Venter J.C."/>
        </authorList>
    </citation>
    <scope>NUCLEOTIDE SEQUENCE [LARGE SCALE GENOMIC DNA]</scope>
    <source>
        <strain evidence="8 9">OS145</strain>
    </source>
</reference>
<accession>A0ABM9WLM4</accession>
<keyword evidence="5" id="KW-0964">Secreted</keyword>
<evidence type="ECO:0000259" key="7">
    <source>
        <dbReference type="Pfam" id="PF07195"/>
    </source>
</evidence>
<evidence type="ECO:0000256" key="1">
    <source>
        <dbReference type="ARBA" id="ARBA00009764"/>
    </source>
</evidence>
<comment type="subunit">
    <text evidence="2 5">Homopentamer.</text>
</comment>
<keyword evidence="8" id="KW-0969">Cilium</keyword>
<keyword evidence="9" id="KW-1185">Reference proteome</keyword>
<sequence length="461" mass="49033">MAGISSLGAQSGLDLEGIVNATIEAERVPKVNRLNRQESQLSVELSFIGELKSVMSDFKDAAAKLADVDQYNKNKTTVTQPESGDIISVSSDGDAAPGSFEVEVVNMAKGSRATSSAGAFTDAEQVISSQSGSLTFSAGDKSFTVDIAADATLDDIRKQVNDADDNFGVTFNIINTGSEARLVATSSETGAGNDIEITNTNADFDALSTVANAGGAGGMSIAAEDQSTDALIRVDGIDATSPDNTFEDVIQGSTITVEGESQNGETATMRIAEDNSAVRKNIDGFVKAYNNVMGLLGQAGAEGAQFQGDATVRSIENQMRRFLSEEAGGLSMFNAGFGIDDENKLQQENTLTSVSEVAKERFGDFEKLFAGENGLASRIEDYVNTYTSFGGSLQTRTDSLNNRLDRVDDQREQLNQRLEQLENRLRQKYSGLDSLLGQLQSTSNRLDQQLSGLPGFGGNKE</sequence>
<evidence type="ECO:0000256" key="4">
    <source>
        <dbReference type="ARBA" id="ARBA00023143"/>
    </source>
</evidence>
<dbReference type="InterPro" id="IPR040026">
    <property type="entry name" value="FliD"/>
</dbReference>
<gene>
    <name evidence="8" type="ORF">OS145_11062</name>
</gene>
<comment type="function">
    <text evidence="5">Required for morphogenesis and for the elongation of the flagellar filament by facilitating polymerization of the flagellin monomers at the tip of growing filament. Forms a capping structure, which prevents flagellin subunits (transported through the central channel of the flagellum) from leaking out without polymerization at the distal end.</text>
</comment>
<feature type="domain" description="Flagellar hook-associated protein 2 C-terminal" evidence="7">
    <location>
        <begin position="228"/>
        <end position="441"/>
    </location>
</feature>
<comment type="subcellular location">
    <subcellularLocation>
        <location evidence="5">Secreted</location>
    </subcellularLocation>
    <subcellularLocation>
        <location evidence="5">Bacterial flagellum</location>
    </subcellularLocation>
</comment>
<organism evidence="8 9">
    <name type="scientific">Idiomarina baltica OS145</name>
    <dbReference type="NCBI Taxonomy" id="314276"/>
    <lineage>
        <taxon>Bacteria</taxon>
        <taxon>Pseudomonadati</taxon>
        <taxon>Pseudomonadota</taxon>
        <taxon>Gammaproteobacteria</taxon>
        <taxon>Alteromonadales</taxon>
        <taxon>Idiomarinaceae</taxon>
        <taxon>Idiomarina</taxon>
    </lineage>
</organism>
<evidence type="ECO:0000259" key="6">
    <source>
        <dbReference type="Pfam" id="PF02465"/>
    </source>
</evidence>
<keyword evidence="4 5" id="KW-0975">Bacterial flagellum</keyword>
<dbReference type="InterPro" id="IPR010810">
    <property type="entry name" value="Flagellin_hook_IN_motif"/>
</dbReference>
<proteinExistence type="inferred from homology"/>
<dbReference type="PANTHER" id="PTHR30288:SF0">
    <property type="entry name" value="FLAGELLAR HOOK-ASSOCIATED PROTEIN 2"/>
    <property type="match status" value="1"/>
</dbReference>
<protein>
    <recommendedName>
        <fullName evidence="5">Flagellar hook-associated protein 2</fullName>
        <shortName evidence="5">HAP2</shortName>
    </recommendedName>
    <alternativeName>
        <fullName evidence="5">Flagellar cap protein</fullName>
    </alternativeName>
</protein>
<dbReference type="Gene3D" id="1.20.5.340">
    <property type="match status" value="1"/>
</dbReference>
<name>A0ABM9WLM4_9GAMM</name>
<dbReference type="PANTHER" id="PTHR30288">
    <property type="entry name" value="FLAGELLAR CAP/ASSEMBLY PROTEIN FLID"/>
    <property type="match status" value="1"/>
</dbReference>
<evidence type="ECO:0000313" key="8">
    <source>
        <dbReference type="EMBL" id="EAQ31841.1"/>
    </source>
</evidence>
<dbReference type="Pfam" id="PF07196">
    <property type="entry name" value="Flagellin_IN"/>
    <property type="match status" value="1"/>
</dbReference>
<dbReference type="EMBL" id="AAMX01000011">
    <property type="protein sequence ID" value="EAQ31841.1"/>
    <property type="molecule type" value="Genomic_DNA"/>
</dbReference>
<dbReference type="RefSeq" id="WP_006954865.1">
    <property type="nucleotide sequence ID" value="NZ_CH672404.1"/>
</dbReference>
<keyword evidence="8" id="KW-0966">Cell projection</keyword>
<evidence type="ECO:0000313" key="9">
    <source>
        <dbReference type="Proteomes" id="UP000016543"/>
    </source>
</evidence>
<evidence type="ECO:0000256" key="3">
    <source>
        <dbReference type="ARBA" id="ARBA00023054"/>
    </source>
</evidence>
<evidence type="ECO:0000256" key="2">
    <source>
        <dbReference type="ARBA" id="ARBA00011255"/>
    </source>
</evidence>
<keyword evidence="8" id="KW-0282">Flagellum</keyword>
<comment type="similarity">
    <text evidence="1 5">Belongs to the FliD family.</text>
</comment>
<feature type="domain" description="Flagellar hook-associated protein 2 N-terminal" evidence="6">
    <location>
        <begin position="11"/>
        <end position="110"/>
    </location>
</feature>